<gene>
    <name evidence="3" type="ORF">V8J38_11775</name>
</gene>
<name>A0ABZ2IDT1_9CAUL</name>
<keyword evidence="4" id="KW-1185">Reference proteome</keyword>
<feature type="domain" description="GST C-terminal" evidence="2">
    <location>
        <begin position="90"/>
        <end position="213"/>
    </location>
</feature>
<dbReference type="PROSITE" id="PS50405">
    <property type="entry name" value="GST_CTER"/>
    <property type="match status" value="1"/>
</dbReference>
<organism evidence="3 4">
    <name type="scientific">Brevundimonas olei</name>
    <dbReference type="NCBI Taxonomy" id="657642"/>
    <lineage>
        <taxon>Bacteria</taxon>
        <taxon>Pseudomonadati</taxon>
        <taxon>Pseudomonadota</taxon>
        <taxon>Alphaproteobacteria</taxon>
        <taxon>Caulobacterales</taxon>
        <taxon>Caulobacteraceae</taxon>
        <taxon>Brevundimonas</taxon>
    </lineage>
</organism>
<accession>A0ABZ2IDT1</accession>
<dbReference type="SFLD" id="SFLDG00358">
    <property type="entry name" value="Main_(cytGST)"/>
    <property type="match status" value="1"/>
</dbReference>
<evidence type="ECO:0000313" key="4">
    <source>
        <dbReference type="Proteomes" id="UP001363460"/>
    </source>
</evidence>
<dbReference type="InterPro" id="IPR004045">
    <property type="entry name" value="Glutathione_S-Trfase_N"/>
</dbReference>
<dbReference type="Pfam" id="PF13410">
    <property type="entry name" value="GST_C_2"/>
    <property type="match status" value="1"/>
</dbReference>
<proteinExistence type="predicted"/>
<feature type="domain" description="GST N-terminal" evidence="1">
    <location>
        <begin position="1"/>
        <end position="87"/>
    </location>
</feature>
<dbReference type="InterPro" id="IPR036282">
    <property type="entry name" value="Glutathione-S-Trfase_C_sf"/>
</dbReference>
<dbReference type="EMBL" id="CP146369">
    <property type="protein sequence ID" value="WWT53929.1"/>
    <property type="molecule type" value="Genomic_DNA"/>
</dbReference>
<dbReference type="SFLD" id="SFLDG01151">
    <property type="entry name" value="Main.2:_Nu-like"/>
    <property type="match status" value="1"/>
</dbReference>
<dbReference type="Gene3D" id="1.20.1050.10">
    <property type="match status" value="1"/>
</dbReference>
<dbReference type="CDD" id="cd03048">
    <property type="entry name" value="GST_N_Ure2p_like"/>
    <property type="match status" value="1"/>
</dbReference>
<dbReference type="PANTHER" id="PTHR44051:SF19">
    <property type="entry name" value="DISULFIDE-BOND OXIDOREDUCTASE YFCG"/>
    <property type="match status" value="1"/>
</dbReference>
<dbReference type="SFLD" id="SFLDS00019">
    <property type="entry name" value="Glutathione_Transferase_(cytos"/>
    <property type="match status" value="1"/>
</dbReference>
<protein>
    <submittedName>
        <fullName evidence="3">Glutathione S-transferase C-terminal domain-containing protein</fullName>
    </submittedName>
</protein>
<reference evidence="3 4" key="1">
    <citation type="submission" date="2024-02" db="EMBL/GenBank/DDBJ databases">
        <title>Distribution and functional of Brevundimonas-related endobacteria within Verticillium dahliae.</title>
        <authorList>
            <person name="Zeng H."/>
        </authorList>
    </citation>
    <scope>NUCLEOTIDE SEQUENCE [LARGE SCALE GENOMIC DNA]</scope>
    <source>
        <strain evidence="3 4">TRM 44200</strain>
    </source>
</reference>
<evidence type="ECO:0000259" key="2">
    <source>
        <dbReference type="PROSITE" id="PS50405"/>
    </source>
</evidence>
<dbReference type="PROSITE" id="PS50404">
    <property type="entry name" value="GST_NTER"/>
    <property type="match status" value="1"/>
</dbReference>
<dbReference type="PANTHER" id="PTHR44051">
    <property type="entry name" value="GLUTATHIONE S-TRANSFERASE-RELATED"/>
    <property type="match status" value="1"/>
</dbReference>
<dbReference type="InterPro" id="IPR040079">
    <property type="entry name" value="Glutathione_S-Trfase"/>
</dbReference>
<dbReference type="Gene3D" id="3.40.30.10">
    <property type="entry name" value="Glutaredoxin"/>
    <property type="match status" value="1"/>
</dbReference>
<dbReference type="Proteomes" id="UP001363460">
    <property type="component" value="Chromosome"/>
</dbReference>
<dbReference type="Pfam" id="PF02798">
    <property type="entry name" value="GST_N"/>
    <property type="match status" value="1"/>
</dbReference>
<dbReference type="SUPFAM" id="SSF47616">
    <property type="entry name" value="GST C-terminal domain-like"/>
    <property type="match status" value="1"/>
</dbReference>
<evidence type="ECO:0000259" key="1">
    <source>
        <dbReference type="PROSITE" id="PS50404"/>
    </source>
</evidence>
<dbReference type="InterPro" id="IPR010987">
    <property type="entry name" value="Glutathione-S-Trfase_C-like"/>
</dbReference>
<dbReference type="SUPFAM" id="SSF52833">
    <property type="entry name" value="Thioredoxin-like"/>
    <property type="match status" value="1"/>
</dbReference>
<sequence length="241" mass="27146">MIDLHGCDTPNGHKVAIMLAETGLEHRVVQYNLFEGRHLTSEFGAINPNRRLPALVDHMPIGGGEPLALFESGAILLYLAEKSGRFLPDAPRLRHTAVTWLMWQMASLGPQHGQAHHFLRYCPQPDAYPVQRYTREARRLFDVLETRLTQADYLAEEYSIADMACWPWVRASRAIDMDIAEWPRLKAWFDRVGARDAVKTAGAVAADHPAAARHMTLTAEQWSVLFGDRMLSAVREDSAMS</sequence>
<dbReference type="InterPro" id="IPR036249">
    <property type="entry name" value="Thioredoxin-like_sf"/>
</dbReference>
<dbReference type="RefSeq" id="WP_291781673.1">
    <property type="nucleotide sequence ID" value="NZ_CP146369.1"/>
</dbReference>
<evidence type="ECO:0000313" key="3">
    <source>
        <dbReference type="EMBL" id="WWT53929.1"/>
    </source>
</evidence>